<dbReference type="AlphaFoldDB" id="A0A7I7QJL9"/>
<dbReference type="RefSeq" id="WP_163795584.1">
    <property type="nucleotide sequence ID" value="NZ_AP022588.1"/>
</dbReference>
<keyword evidence="3" id="KW-1185">Reference proteome</keyword>
<proteinExistence type="predicted"/>
<dbReference type="Gene3D" id="3.40.1000.10">
    <property type="entry name" value="Mog1/PsbP, alpha/beta/alpha sandwich"/>
    <property type="match status" value="1"/>
</dbReference>
<sequence length="211" mass="21657">MTSVVRAAATLAAVLVLAACGSPDGPASGSEAAAGGADASQCATVDVPMLDIPTKADGDPVMAIPAPAGWERKTEMDSEIIRFVLVNPSLAAENFAPNVVVTLESIAGDASADEVFEQQRSTLVSQGGATDLKTTTGTLCGQPAETIDYVGAPVGATPSRPITLLLSALQAGERTFAVAVTVQTLRPDDPTYVRDRDTILEGFRFLPPDSA</sequence>
<feature type="chain" id="PRO_5038468847" description="Lipoprotein LpqN" evidence="1">
    <location>
        <begin position="19"/>
        <end position="211"/>
    </location>
</feature>
<evidence type="ECO:0008006" key="4">
    <source>
        <dbReference type="Google" id="ProtNLM"/>
    </source>
</evidence>
<gene>
    <name evidence="2" type="ORF">MSEDJ_06550</name>
</gene>
<evidence type="ECO:0000313" key="2">
    <source>
        <dbReference type="EMBL" id="BBY26559.1"/>
    </source>
</evidence>
<organism evidence="2 3">
    <name type="scientific">Mycolicibacterium sediminis</name>
    <dbReference type="NCBI Taxonomy" id="1286180"/>
    <lineage>
        <taxon>Bacteria</taxon>
        <taxon>Bacillati</taxon>
        <taxon>Actinomycetota</taxon>
        <taxon>Actinomycetes</taxon>
        <taxon>Mycobacteriales</taxon>
        <taxon>Mycobacteriaceae</taxon>
        <taxon>Mycolicibacterium</taxon>
    </lineage>
</organism>
<accession>A0A7I7QJL9</accession>
<dbReference type="PROSITE" id="PS51257">
    <property type="entry name" value="PROKAR_LIPOPROTEIN"/>
    <property type="match status" value="1"/>
</dbReference>
<dbReference type="EMBL" id="AP022588">
    <property type="protein sequence ID" value="BBY26559.1"/>
    <property type="molecule type" value="Genomic_DNA"/>
</dbReference>
<name>A0A7I7QJL9_9MYCO</name>
<dbReference type="KEGG" id="msei:MSEDJ_06550"/>
<keyword evidence="1" id="KW-0732">Signal</keyword>
<evidence type="ECO:0000313" key="3">
    <source>
        <dbReference type="Proteomes" id="UP000467193"/>
    </source>
</evidence>
<reference evidence="2 3" key="1">
    <citation type="journal article" date="2019" name="Emerg. Microbes Infect.">
        <title>Comprehensive subspecies identification of 175 nontuberculous mycobacteria species based on 7547 genomic profiles.</title>
        <authorList>
            <person name="Matsumoto Y."/>
            <person name="Kinjo T."/>
            <person name="Motooka D."/>
            <person name="Nabeya D."/>
            <person name="Jung N."/>
            <person name="Uechi K."/>
            <person name="Horii T."/>
            <person name="Iida T."/>
            <person name="Fujita J."/>
            <person name="Nakamura S."/>
        </authorList>
    </citation>
    <scope>NUCLEOTIDE SEQUENCE [LARGE SCALE GENOMIC DNA]</scope>
    <source>
        <strain evidence="2 3">JCM 17899</strain>
    </source>
</reference>
<protein>
    <recommendedName>
        <fullName evidence="4">Lipoprotein LpqN</fullName>
    </recommendedName>
</protein>
<feature type="signal peptide" evidence="1">
    <location>
        <begin position="1"/>
        <end position="18"/>
    </location>
</feature>
<dbReference type="Proteomes" id="UP000467193">
    <property type="component" value="Chromosome"/>
</dbReference>
<evidence type="ECO:0000256" key="1">
    <source>
        <dbReference type="SAM" id="SignalP"/>
    </source>
</evidence>